<evidence type="ECO:0000313" key="2">
    <source>
        <dbReference type="Proteomes" id="UP001151760"/>
    </source>
</evidence>
<evidence type="ECO:0000313" key="1">
    <source>
        <dbReference type="EMBL" id="GJS57259.1"/>
    </source>
</evidence>
<gene>
    <name evidence="1" type="ORF">Tco_0652043</name>
</gene>
<sequence length="227" mass="25048">MVLNTPWYCTEVLATPEQTAFGKENSNPLIALIVCSKLYGVLQIGIFHVFGSLCYPTNDCDDLGKMKPKADIGIFIGLGQNDLNFQDSSEDSNETPSKEDLDNLLAPQIVSLSEEPIANEPTTPVSDDNADESVQEDTAELDENTLINPFCSLVLEEDESSSTNQDLSNMHKVKWLWKNKTDAENTIIRNNSCLVAKGYRQEEGINFEESFAPGTTRSCQNVRGLCG</sequence>
<evidence type="ECO:0008006" key="3">
    <source>
        <dbReference type="Google" id="ProtNLM"/>
    </source>
</evidence>
<accession>A0ABQ4WWH0</accession>
<comment type="caution">
    <text evidence="1">The sequence shown here is derived from an EMBL/GenBank/DDBJ whole genome shotgun (WGS) entry which is preliminary data.</text>
</comment>
<organism evidence="1 2">
    <name type="scientific">Tanacetum coccineum</name>
    <dbReference type="NCBI Taxonomy" id="301880"/>
    <lineage>
        <taxon>Eukaryota</taxon>
        <taxon>Viridiplantae</taxon>
        <taxon>Streptophyta</taxon>
        <taxon>Embryophyta</taxon>
        <taxon>Tracheophyta</taxon>
        <taxon>Spermatophyta</taxon>
        <taxon>Magnoliopsida</taxon>
        <taxon>eudicotyledons</taxon>
        <taxon>Gunneridae</taxon>
        <taxon>Pentapetalae</taxon>
        <taxon>asterids</taxon>
        <taxon>campanulids</taxon>
        <taxon>Asterales</taxon>
        <taxon>Asteraceae</taxon>
        <taxon>Asteroideae</taxon>
        <taxon>Anthemideae</taxon>
        <taxon>Anthemidinae</taxon>
        <taxon>Tanacetum</taxon>
    </lineage>
</organism>
<reference evidence="1" key="1">
    <citation type="journal article" date="2022" name="Int. J. Mol. Sci.">
        <title>Draft Genome of Tanacetum Coccineum: Genomic Comparison of Closely Related Tanacetum-Family Plants.</title>
        <authorList>
            <person name="Yamashiro T."/>
            <person name="Shiraishi A."/>
            <person name="Nakayama K."/>
            <person name="Satake H."/>
        </authorList>
    </citation>
    <scope>NUCLEOTIDE SEQUENCE</scope>
</reference>
<dbReference type="Proteomes" id="UP001151760">
    <property type="component" value="Unassembled WGS sequence"/>
</dbReference>
<dbReference type="EMBL" id="BQNB010008992">
    <property type="protein sequence ID" value="GJS57259.1"/>
    <property type="molecule type" value="Genomic_DNA"/>
</dbReference>
<protein>
    <recommendedName>
        <fullName evidence="3">Reverse transcriptase Ty1/copia-type domain-containing protein</fullName>
    </recommendedName>
</protein>
<proteinExistence type="predicted"/>
<reference evidence="1" key="2">
    <citation type="submission" date="2022-01" db="EMBL/GenBank/DDBJ databases">
        <authorList>
            <person name="Yamashiro T."/>
            <person name="Shiraishi A."/>
            <person name="Satake H."/>
            <person name="Nakayama K."/>
        </authorList>
    </citation>
    <scope>NUCLEOTIDE SEQUENCE</scope>
</reference>
<keyword evidence="2" id="KW-1185">Reference proteome</keyword>
<name>A0ABQ4WWH0_9ASTR</name>